<dbReference type="Proteomes" id="UP000322327">
    <property type="component" value="Unassembled WGS sequence"/>
</dbReference>
<dbReference type="AlphaFoldDB" id="A0A5C8G0W7"/>
<gene>
    <name evidence="1" type="ORF">EPJ76_07660</name>
</gene>
<accession>A0A5C8G0W7</accession>
<protein>
    <submittedName>
        <fullName evidence="1">Uncharacterized protein</fullName>
    </submittedName>
</protein>
<dbReference type="RefSeq" id="WP_147531194.1">
    <property type="nucleotide sequence ID" value="NZ_SAYI01000018.1"/>
</dbReference>
<evidence type="ECO:0000313" key="2">
    <source>
        <dbReference type="Proteomes" id="UP000322327"/>
    </source>
</evidence>
<evidence type="ECO:0000313" key="1">
    <source>
        <dbReference type="EMBL" id="TXJ55455.1"/>
    </source>
</evidence>
<sequence>MLHFLYEFETKNIKFICNYDKNIRGGLKINIDKIFKERKFEDFVKGEKFIAAEIEDLIKKFYCESR</sequence>
<organism evidence="1 2">
    <name type="scientific">Brachyspira aalborgi</name>
    <dbReference type="NCBI Taxonomy" id="29522"/>
    <lineage>
        <taxon>Bacteria</taxon>
        <taxon>Pseudomonadati</taxon>
        <taxon>Spirochaetota</taxon>
        <taxon>Spirochaetia</taxon>
        <taxon>Brachyspirales</taxon>
        <taxon>Brachyspiraceae</taxon>
        <taxon>Brachyspira</taxon>
    </lineage>
</organism>
<proteinExistence type="predicted"/>
<comment type="caution">
    <text evidence="1">The sequence shown here is derived from an EMBL/GenBank/DDBJ whole genome shotgun (WGS) entry which is preliminary data.</text>
</comment>
<reference evidence="1 2" key="1">
    <citation type="journal article" date="1992" name="Lakartidningen">
        <title>[Penicillin V and not amoxicillin is the first choice preparation in acute otitis].</title>
        <authorList>
            <person name="Kamme C."/>
            <person name="Lundgren K."/>
            <person name="Prellner K."/>
        </authorList>
    </citation>
    <scope>NUCLEOTIDE SEQUENCE [LARGE SCALE GENOMIC DNA]</scope>
    <source>
        <strain evidence="1 2">PC3053II</strain>
    </source>
</reference>
<name>A0A5C8G0W7_9SPIR</name>
<dbReference type="EMBL" id="SAYI01000018">
    <property type="protein sequence ID" value="TXJ55455.1"/>
    <property type="molecule type" value="Genomic_DNA"/>
</dbReference>